<dbReference type="RefSeq" id="WP_121374430.1">
    <property type="nucleotide sequence ID" value="NZ_RBLC01000001.1"/>
</dbReference>
<dbReference type="Proteomes" id="UP000277579">
    <property type="component" value="Unassembled WGS sequence"/>
</dbReference>
<feature type="transmembrane region" description="Helical" evidence="1">
    <location>
        <begin position="7"/>
        <end position="26"/>
    </location>
</feature>
<evidence type="ECO:0000256" key="1">
    <source>
        <dbReference type="SAM" id="Phobius"/>
    </source>
</evidence>
<organism evidence="2 3">
    <name type="scientific">Flavobacterium endophyticum</name>
    <dbReference type="NCBI Taxonomy" id="1540163"/>
    <lineage>
        <taxon>Bacteria</taxon>
        <taxon>Pseudomonadati</taxon>
        <taxon>Bacteroidota</taxon>
        <taxon>Flavobacteriia</taxon>
        <taxon>Flavobacteriales</taxon>
        <taxon>Flavobacteriaceae</taxon>
        <taxon>Flavobacterium</taxon>
    </lineage>
</organism>
<keyword evidence="1" id="KW-0472">Membrane</keyword>
<dbReference type="AlphaFoldDB" id="A0A495MIY0"/>
<reference evidence="2 3" key="1">
    <citation type="submission" date="2018-10" db="EMBL/GenBank/DDBJ databases">
        <title>Genomic Encyclopedia of Archaeal and Bacterial Type Strains, Phase II (KMG-II): from individual species to whole genera.</title>
        <authorList>
            <person name="Goeker M."/>
        </authorList>
    </citation>
    <scope>NUCLEOTIDE SEQUENCE [LARGE SCALE GENOMIC DNA]</scope>
    <source>
        <strain evidence="2 3">DSM 29537</strain>
    </source>
</reference>
<name>A0A495MIY0_9FLAO</name>
<dbReference type="InterPro" id="IPR021109">
    <property type="entry name" value="Peptidase_aspartic_dom_sf"/>
</dbReference>
<proteinExistence type="predicted"/>
<evidence type="ECO:0000313" key="2">
    <source>
        <dbReference type="EMBL" id="RKS24982.1"/>
    </source>
</evidence>
<keyword evidence="3" id="KW-1185">Reference proteome</keyword>
<gene>
    <name evidence="2" type="ORF">CLV94_0004</name>
</gene>
<protein>
    <recommendedName>
        <fullName evidence="4">Aspartyl protease</fullName>
    </recommendedName>
</protein>
<comment type="caution">
    <text evidence="2">The sequence shown here is derived from an EMBL/GenBank/DDBJ whole genome shotgun (WGS) entry which is preliminary data.</text>
</comment>
<evidence type="ECO:0000313" key="3">
    <source>
        <dbReference type="Proteomes" id="UP000277579"/>
    </source>
</evidence>
<dbReference type="EMBL" id="RBLC01000001">
    <property type="protein sequence ID" value="RKS24982.1"/>
    <property type="molecule type" value="Genomic_DNA"/>
</dbReference>
<dbReference type="SUPFAM" id="SSF50630">
    <property type="entry name" value="Acid proteases"/>
    <property type="match status" value="1"/>
</dbReference>
<keyword evidence="1" id="KW-1133">Transmembrane helix</keyword>
<dbReference type="OrthoDB" id="7548156at2"/>
<sequence>MKLLKKITLIAVAIIVMGALFGHFYFDQKFTPEKNALTVRGSSSRIPIVWEDSMTALLLPVSLKGIPEKFYMQLDLGSPTTLFYTAPLKSIQQKYGPKFNFSDSLSPIKLGFELGNMEVSSSRFKMLEYGDSIRWNDSDSPIIIGTLGTDLLEKRITVLDFKDNYCSFSESIPNEHKKYNWSDFEFKKRRILFPAEIENEKIKIIYDSGTSVFELITSKKSWEKYRNSGPILKGEGNSWGNKLTTYTAKTSKKIRIGNTNITLSEVTYIEGTSFLQRMLMKSSGMEGMAGNKIFMGKILLLDCKKQKFTIY</sequence>
<evidence type="ECO:0008006" key="4">
    <source>
        <dbReference type="Google" id="ProtNLM"/>
    </source>
</evidence>
<keyword evidence="1" id="KW-0812">Transmembrane</keyword>
<accession>A0A495MIY0</accession>